<reference evidence="2" key="1">
    <citation type="submission" date="2018-06" db="EMBL/GenBank/DDBJ databases">
        <authorList>
            <person name="Zhirakovskaya E."/>
        </authorList>
    </citation>
    <scope>NUCLEOTIDE SEQUENCE</scope>
</reference>
<evidence type="ECO:0000313" key="2">
    <source>
        <dbReference type="EMBL" id="VAX37967.1"/>
    </source>
</evidence>
<name>A0A3B1E571_9ZZZZ</name>
<proteinExistence type="predicted"/>
<keyword evidence="1" id="KW-0472">Membrane</keyword>
<evidence type="ECO:0008006" key="3">
    <source>
        <dbReference type="Google" id="ProtNLM"/>
    </source>
</evidence>
<accession>A0A3B1E571</accession>
<evidence type="ECO:0000256" key="1">
    <source>
        <dbReference type="SAM" id="Phobius"/>
    </source>
</evidence>
<sequence>MKNIITQLMNDENGFIVSAELVLVATIAVLAMIVGLSEVALNVNTELEDVGSAFSCLQQTYSVQGTRGHKANISGSSFYDRADFCSGENDIR</sequence>
<organism evidence="2">
    <name type="scientific">hydrothermal vent metagenome</name>
    <dbReference type="NCBI Taxonomy" id="652676"/>
    <lineage>
        <taxon>unclassified sequences</taxon>
        <taxon>metagenomes</taxon>
        <taxon>ecological metagenomes</taxon>
    </lineage>
</organism>
<protein>
    <recommendedName>
        <fullName evidence="3">Branched-chain amino acid aminotransferase</fullName>
    </recommendedName>
</protein>
<gene>
    <name evidence="2" type="ORF">MNBD_PLANCTO02-2574</name>
</gene>
<keyword evidence="1" id="KW-0812">Transmembrane</keyword>
<feature type="transmembrane region" description="Helical" evidence="1">
    <location>
        <begin position="15"/>
        <end position="36"/>
    </location>
</feature>
<dbReference type="EMBL" id="UOGL01000156">
    <property type="protein sequence ID" value="VAX37967.1"/>
    <property type="molecule type" value="Genomic_DNA"/>
</dbReference>
<dbReference type="AlphaFoldDB" id="A0A3B1E571"/>
<keyword evidence="1" id="KW-1133">Transmembrane helix</keyword>